<comment type="catalytic activity">
    <reaction evidence="6">
        <text>Na(+)(in) + 2 H(+)(out) = Na(+)(out) + 2 H(+)(in)</text>
        <dbReference type="Rhea" id="RHEA:29251"/>
        <dbReference type="ChEBI" id="CHEBI:15378"/>
        <dbReference type="ChEBI" id="CHEBI:29101"/>
    </reaction>
</comment>
<feature type="transmembrane region" description="Helical" evidence="6">
    <location>
        <begin position="185"/>
        <end position="202"/>
    </location>
</feature>
<organism evidence="7 8">
    <name type="scientific">Olivibacter domesticus</name>
    <name type="common">Pseudosphingobacterium domesticum</name>
    <dbReference type="NCBI Taxonomy" id="407022"/>
    <lineage>
        <taxon>Bacteria</taxon>
        <taxon>Pseudomonadati</taxon>
        <taxon>Bacteroidota</taxon>
        <taxon>Sphingobacteriia</taxon>
        <taxon>Sphingobacteriales</taxon>
        <taxon>Sphingobacteriaceae</taxon>
        <taxon>Olivibacter</taxon>
    </lineage>
</organism>
<keyword evidence="2 6" id="KW-1003">Cell membrane</keyword>
<dbReference type="PANTHER" id="PTHR30341:SF0">
    <property type="entry name" value="NA(+)_H(+) ANTIPORTER NHAA"/>
    <property type="match status" value="1"/>
</dbReference>
<dbReference type="EMBL" id="FOAF01000001">
    <property type="protein sequence ID" value="SEK34318.1"/>
    <property type="molecule type" value="Genomic_DNA"/>
</dbReference>
<dbReference type="Pfam" id="PF06965">
    <property type="entry name" value="Na_H_antiport_1"/>
    <property type="match status" value="1"/>
</dbReference>
<dbReference type="NCBIfam" id="NF007112">
    <property type="entry name" value="PRK09561.1"/>
    <property type="match status" value="1"/>
</dbReference>
<keyword evidence="6" id="KW-0406">Ion transport</keyword>
<evidence type="ECO:0000256" key="2">
    <source>
        <dbReference type="ARBA" id="ARBA00022475"/>
    </source>
</evidence>
<keyword evidence="6" id="KW-0050">Antiport</keyword>
<evidence type="ECO:0000256" key="3">
    <source>
        <dbReference type="ARBA" id="ARBA00022692"/>
    </source>
</evidence>
<evidence type="ECO:0000313" key="8">
    <source>
        <dbReference type="Proteomes" id="UP000199421"/>
    </source>
</evidence>
<feature type="transmembrane region" description="Helical" evidence="6">
    <location>
        <begin position="292"/>
        <end position="313"/>
    </location>
</feature>
<sequence>MRKIINLKPFKEFLQSETSGGIILLCCVVFSLLIANSPLSASFEDLLTTTIGFDTPYLHLDYTVSAWINDGLMAIFFLMVGLEIKRELVEGELSSPKKAALPILAALGGVLTPAFIYFIFNNGRITATGWGIPMATDIAFAIGIISLLGKRVPLSLRIFLAALAIVDDLMAILVIAVFYTSEIHFANLAYAGAIWLVLILFNKLGVKKLVFYLIPGVFIWYFIHHSGIHATIAGVLTAFTLPTTPDAKESPLEKLEHYLFRPVNFLIMPLFALSNTNIRFEKGMMSGLATPLGFGIIFGLFIGKPLGITIFSWLSTKAGIAKLPAGTKWNHIFGAGILGGIGFTMSIFVAILSFVENHSLLAEAKFAILCASLLAGICGTAYLSFVSAKKKVAQ</sequence>
<evidence type="ECO:0000256" key="6">
    <source>
        <dbReference type="HAMAP-Rule" id="MF_01844"/>
    </source>
</evidence>
<feature type="transmembrane region" description="Helical" evidence="6">
    <location>
        <begin position="333"/>
        <end position="354"/>
    </location>
</feature>
<dbReference type="GO" id="GO:0015385">
    <property type="term" value="F:sodium:proton antiporter activity"/>
    <property type="evidence" value="ECO:0007669"/>
    <property type="project" value="UniProtKB-UniRule"/>
</dbReference>
<dbReference type="GO" id="GO:0005886">
    <property type="term" value="C:plasma membrane"/>
    <property type="evidence" value="ECO:0007669"/>
    <property type="project" value="UniProtKB-SubCell"/>
</dbReference>
<gene>
    <name evidence="6" type="primary">nhaA</name>
    <name evidence="7" type="ORF">SAMN05661044_00011</name>
</gene>
<dbReference type="HAMAP" id="MF_01844">
    <property type="entry name" value="NhaA"/>
    <property type="match status" value="1"/>
</dbReference>
<dbReference type="InterPro" id="IPR023171">
    <property type="entry name" value="Na/H_antiporter_dom_sf"/>
</dbReference>
<comment type="function">
    <text evidence="6">Na(+)/H(+) antiporter that extrudes sodium in exchange for external protons.</text>
</comment>
<dbReference type="InterPro" id="IPR004670">
    <property type="entry name" value="NhaA"/>
</dbReference>
<feature type="transmembrane region" description="Helical" evidence="6">
    <location>
        <begin position="59"/>
        <end position="80"/>
    </location>
</feature>
<keyword evidence="5 6" id="KW-0472">Membrane</keyword>
<dbReference type="RefSeq" id="WP_093316263.1">
    <property type="nucleotide sequence ID" value="NZ_FOAF01000001.1"/>
</dbReference>
<evidence type="ECO:0000313" key="7">
    <source>
        <dbReference type="EMBL" id="SEK34318.1"/>
    </source>
</evidence>
<feature type="transmembrane region" description="Helical" evidence="6">
    <location>
        <begin position="366"/>
        <end position="385"/>
    </location>
</feature>
<feature type="transmembrane region" description="Helical" evidence="6">
    <location>
        <begin position="132"/>
        <end position="149"/>
    </location>
</feature>
<dbReference type="Proteomes" id="UP000199421">
    <property type="component" value="Unassembled WGS sequence"/>
</dbReference>
<dbReference type="NCBIfam" id="TIGR00773">
    <property type="entry name" value="NhaA"/>
    <property type="match status" value="1"/>
</dbReference>
<keyword evidence="8" id="KW-1185">Reference proteome</keyword>
<keyword evidence="6" id="KW-0813">Transport</keyword>
<name>A0A1H7G868_OLID1</name>
<dbReference type="OrthoDB" id="9808135at2"/>
<feature type="transmembrane region" description="Helical" evidence="6">
    <location>
        <begin position="21"/>
        <end position="39"/>
    </location>
</feature>
<feature type="transmembrane region" description="Helical" evidence="6">
    <location>
        <begin position="156"/>
        <end position="179"/>
    </location>
</feature>
<proteinExistence type="inferred from homology"/>
<dbReference type="PANTHER" id="PTHR30341">
    <property type="entry name" value="SODIUM ION/PROTON ANTIPORTER NHAA-RELATED"/>
    <property type="match status" value="1"/>
</dbReference>
<dbReference type="AlphaFoldDB" id="A0A1H7G868"/>
<feature type="transmembrane region" description="Helical" evidence="6">
    <location>
        <begin position="209"/>
        <end position="239"/>
    </location>
</feature>
<comment type="subcellular location">
    <subcellularLocation>
        <location evidence="1">Cell inner membrane</location>
        <topology evidence="1">Multi-pass membrane protein</topology>
    </subcellularLocation>
    <subcellularLocation>
        <location evidence="6">Cell membrane</location>
        <topology evidence="6">Multi-pass membrane protein</topology>
    </subcellularLocation>
</comment>
<keyword evidence="6" id="KW-0915">Sodium</keyword>
<reference evidence="8" key="1">
    <citation type="submission" date="2016-10" db="EMBL/GenBank/DDBJ databases">
        <authorList>
            <person name="Varghese N."/>
            <person name="Submissions S."/>
        </authorList>
    </citation>
    <scope>NUCLEOTIDE SEQUENCE [LARGE SCALE GENOMIC DNA]</scope>
    <source>
        <strain evidence="8">DSM 18733</strain>
    </source>
</reference>
<comment type="similarity">
    <text evidence="6">Belongs to the NhaA Na(+)/H(+) (TC 2.A.33) antiporter family.</text>
</comment>
<keyword evidence="3 6" id="KW-0812">Transmembrane</keyword>
<keyword evidence="4 6" id="KW-1133">Transmembrane helix</keyword>
<dbReference type="STRING" id="407022.SAMN05661044_00011"/>
<dbReference type="GO" id="GO:0006885">
    <property type="term" value="P:regulation of pH"/>
    <property type="evidence" value="ECO:0007669"/>
    <property type="project" value="UniProtKB-UniRule"/>
</dbReference>
<dbReference type="Gene3D" id="1.20.1530.10">
    <property type="entry name" value="Na+/H+ antiporter like domain"/>
    <property type="match status" value="1"/>
</dbReference>
<protein>
    <recommendedName>
        <fullName evidence="6">Na(+)/H(+) antiporter NhaA</fullName>
    </recommendedName>
    <alternativeName>
        <fullName evidence="6">Sodium/proton antiporter NhaA</fullName>
    </alternativeName>
</protein>
<evidence type="ECO:0000256" key="4">
    <source>
        <dbReference type="ARBA" id="ARBA00022989"/>
    </source>
</evidence>
<dbReference type="NCBIfam" id="NF007111">
    <property type="entry name" value="PRK09560.1"/>
    <property type="match status" value="1"/>
</dbReference>
<feature type="transmembrane region" description="Helical" evidence="6">
    <location>
        <begin position="101"/>
        <end position="120"/>
    </location>
</feature>
<evidence type="ECO:0000256" key="5">
    <source>
        <dbReference type="ARBA" id="ARBA00023136"/>
    </source>
</evidence>
<accession>A0A1H7G868</accession>
<keyword evidence="6" id="KW-0739">Sodium transport</keyword>
<evidence type="ECO:0000256" key="1">
    <source>
        <dbReference type="ARBA" id="ARBA00004429"/>
    </source>
</evidence>